<gene>
    <name evidence="4" type="ORF">LPB072_01570</name>
    <name evidence="5" type="ORF">LPB72_19835</name>
</gene>
<dbReference type="GO" id="GO:0000160">
    <property type="term" value="P:phosphorelay signal transduction system"/>
    <property type="evidence" value="ECO:0007669"/>
    <property type="project" value="InterPro"/>
</dbReference>
<name>A0A167GSP6_9BURK</name>
<evidence type="ECO:0000256" key="2">
    <source>
        <dbReference type="PROSITE-ProRule" id="PRU00169"/>
    </source>
</evidence>
<evidence type="ECO:0000259" key="3">
    <source>
        <dbReference type="PROSITE" id="PS50110"/>
    </source>
</evidence>
<keyword evidence="1 2" id="KW-0597">Phosphoprotein</keyword>
<keyword evidence="6" id="KW-1185">Reference proteome</keyword>
<dbReference type="PROSITE" id="PS50110">
    <property type="entry name" value="RESPONSE_REGULATORY"/>
    <property type="match status" value="1"/>
</dbReference>
<dbReference type="SMART" id="SM00448">
    <property type="entry name" value="REC"/>
    <property type="match status" value="1"/>
</dbReference>
<reference evidence="5 6" key="1">
    <citation type="submission" date="2016-02" db="EMBL/GenBank/DDBJ databases">
        <title>Draft genome sequence of Hydrogenophaga sp. LPB0072.</title>
        <authorList>
            <person name="Shin S.-K."/>
            <person name="Yi H."/>
        </authorList>
    </citation>
    <scope>NUCLEOTIDE SEQUENCE [LARGE SCALE GENOMIC DNA]</scope>
    <source>
        <strain evidence="5 6">LPB0072</strain>
    </source>
</reference>
<dbReference type="InterPro" id="IPR001789">
    <property type="entry name" value="Sig_transdc_resp-reg_receiver"/>
</dbReference>
<feature type="domain" description="Response regulatory" evidence="3">
    <location>
        <begin position="4"/>
        <end position="120"/>
    </location>
</feature>
<evidence type="ECO:0000313" key="6">
    <source>
        <dbReference type="Proteomes" id="UP000185657"/>
    </source>
</evidence>
<dbReference type="Pfam" id="PF00072">
    <property type="entry name" value="Response_reg"/>
    <property type="match status" value="1"/>
</dbReference>
<dbReference type="PANTHER" id="PTHR44591">
    <property type="entry name" value="STRESS RESPONSE REGULATOR PROTEIN 1"/>
    <property type="match status" value="1"/>
</dbReference>
<protein>
    <submittedName>
        <fullName evidence="4">Two-component system response regulator</fullName>
    </submittedName>
</protein>
<dbReference type="InterPro" id="IPR011006">
    <property type="entry name" value="CheY-like_superfamily"/>
</dbReference>
<dbReference type="Proteomes" id="UP000185657">
    <property type="component" value="Unassembled WGS sequence"/>
</dbReference>
<dbReference type="Gene3D" id="3.40.50.2300">
    <property type="match status" value="1"/>
</dbReference>
<dbReference type="STRING" id="1763535.LPB072_01570"/>
<sequence length="130" mass="14295">MNMRILLIEDNENNRYLLSFLLENRGWEVIHAADGAAGLTMAIDCDPALILLDIQLPVMDGHEVARRIKNNPALASIPIMAVTSYAMQGDRDAALAAGCQGYMEKPIDPDTFVDEVESLLPPERRTTASL</sequence>
<dbReference type="EMBL" id="CP017476">
    <property type="protein sequence ID" value="AOW11739.1"/>
    <property type="molecule type" value="Genomic_DNA"/>
</dbReference>
<accession>A0A167GSP6</accession>
<evidence type="ECO:0000313" key="7">
    <source>
        <dbReference type="Proteomes" id="UP000185680"/>
    </source>
</evidence>
<dbReference type="InterPro" id="IPR050595">
    <property type="entry name" value="Bact_response_regulator"/>
</dbReference>
<dbReference type="AlphaFoldDB" id="A0A167GSP6"/>
<dbReference type="OrthoDB" id="9179585at2"/>
<dbReference type="Proteomes" id="UP000185680">
    <property type="component" value="Chromosome"/>
</dbReference>
<dbReference type="SUPFAM" id="SSF52172">
    <property type="entry name" value="CheY-like"/>
    <property type="match status" value="1"/>
</dbReference>
<evidence type="ECO:0000313" key="4">
    <source>
        <dbReference type="EMBL" id="AOW11739.1"/>
    </source>
</evidence>
<dbReference type="RefSeq" id="WP_066095231.1">
    <property type="nucleotide sequence ID" value="NZ_CP017476.1"/>
</dbReference>
<dbReference type="PANTHER" id="PTHR44591:SF3">
    <property type="entry name" value="RESPONSE REGULATORY DOMAIN-CONTAINING PROTEIN"/>
    <property type="match status" value="1"/>
</dbReference>
<evidence type="ECO:0000313" key="5">
    <source>
        <dbReference type="EMBL" id="OAD39831.1"/>
    </source>
</evidence>
<dbReference type="KEGG" id="hyl:LPB072_01570"/>
<reference evidence="4 7" key="2">
    <citation type="submission" date="2016-10" db="EMBL/GenBank/DDBJ databases">
        <title>Hydorgenophaga sp. LPB0072 isolated from gastropod.</title>
        <authorList>
            <person name="Kim E."/>
            <person name="Yi H."/>
        </authorList>
    </citation>
    <scope>NUCLEOTIDE SEQUENCE [LARGE SCALE GENOMIC DNA]</scope>
    <source>
        <strain evidence="4 7">LPB0072</strain>
    </source>
</reference>
<feature type="modified residue" description="4-aspartylphosphate" evidence="2">
    <location>
        <position position="53"/>
    </location>
</feature>
<organism evidence="4 7">
    <name type="scientific">Hydrogenophaga crassostreae</name>
    <dbReference type="NCBI Taxonomy" id="1763535"/>
    <lineage>
        <taxon>Bacteria</taxon>
        <taxon>Pseudomonadati</taxon>
        <taxon>Pseudomonadota</taxon>
        <taxon>Betaproteobacteria</taxon>
        <taxon>Burkholderiales</taxon>
        <taxon>Comamonadaceae</taxon>
        <taxon>Hydrogenophaga</taxon>
    </lineage>
</organism>
<dbReference type="EMBL" id="LVWD01000037">
    <property type="protein sequence ID" value="OAD39831.1"/>
    <property type="molecule type" value="Genomic_DNA"/>
</dbReference>
<proteinExistence type="predicted"/>
<evidence type="ECO:0000256" key="1">
    <source>
        <dbReference type="ARBA" id="ARBA00022553"/>
    </source>
</evidence>